<name>A0A2T7PSM5_POMCA</name>
<sequence length="141" mass="15385">MFTGGAVKDCFGQPRVSSCSTGSRNLVLRLASTSGVCSSPAATLSLSLIGVGAVSCARLETGDAVYCIHTPLLTESSHALTWHDKLCTDNTATRKEVKINWILIIIVINGGCREEDSIKNTRLCFKKYWYLTLRINMPDTK</sequence>
<dbReference type="EMBL" id="PZQS01000002">
    <property type="protein sequence ID" value="PVD36428.1"/>
    <property type="molecule type" value="Genomic_DNA"/>
</dbReference>
<evidence type="ECO:0000313" key="1">
    <source>
        <dbReference type="EMBL" id="PVD36428.1"/>
    </source>
</evidence>
<organism evidence="1 2">
    <name type="scientific">Pomacea canaliculata</name>
    <name type="common">Golden apple snail</name>
    <dbReference type="NCBI Taxonomy" id="400727"/>
    <lineage>
        <taxon>Eukaryota</taxon>
        <taxon>Metazoa</taxon>
        <taxon>Spiralia</taxon>
        <taxon>Lophotrochozoa</taxon>
        <taxon>Mollusca</taxon>
        <taxon>Gastropoda</taxon>
        <taxon>Caenogastropoda</taxon>
        <taxon>Architaenioglossa</taxon>
        <taxon>Ampullarioidea</taxon>
        <taxon>Ampullariidae</taxon>
        <taxon>Pomacea</taxon>
    </lineage>
</organism>
<keyword evidence="2" id="KW-1185">Reference proteome</keyword>
<evidence type="ECO:0000313" key="2">
    <source>
        <dbReference type="Proteomes" id="UP000245119"/>
    </source>
</evidence>
<accession>A0A2T7PSM5</accession>
<protein>
    <submittedName>
        <fullName evidence="1">Uncharacterized protein</fullName>
    </submittedName>
</protein>
<comment type="caution">
    <text evidence="1">The sequence shown here is derived from an EMBL/GenBank/DDBJ whole genome shotgun (WGS) entry which is preliminary data.</text>
</comment>
<dbReference type="Proteomes" id="UP000245119">
    <property type="component" value="Linkage Group LG2"/>
</dbReference>
<gene>
    <name evidence="1" type="ORF">C0Q70_03412</name>
</gene>
<reference evidence="1 2" key="1">
    <citation type="submission" date="2018-04" db="EMBL/GenBank/DDBJ databases">
        <title>The genome of golden apple snail Pomacea canaliculata provides insight into stress tolerance and invasive adaptation.</title>
        <authorList>
            <person name="Liu C."/>
            <person name="Liu B."/>
            <person name="Ren Y."/>
            <person name="Zhang Y."/>
            <person name="Wang H."/>
            <person name="Li S."/>
            <person name="Jiang F."/>
            <person name="Yin L."/>
            <person name="Zhang G."/>
            <person name="Qian W."/>
            <person name="Fan W."/>
        </authorList>
    </citation>
    <scope>NUCLEOTIDE SEQUENCE [LARGE SCALE GENOMIC DNA]</scope>
    <source>
        <strain evidence="1">SZHN2017</strain>
        <tissue evidence="1">Muscle</tissue>
    </source>
</reference>
<proteinExistence type="predicted"/>
<dbReference type="AlphaFoldDB" id="A0A2T7PSM5"/>